<dbReference type="SUPFAM" id="SSF52540">
    <property type="entry name" value="P-loop containing nucleoside triphosphate hydrolases"/>
    <property type="match status" value="1"/>
</dbReference>
<dbReference type="GO" id="GO:0006269">
    <property type="term" value="P:DNA replication, synthesis of primer"/>
    <property type="evidence" value="ECO:0007669"/>
    <property type="project" value="UniProtKB-KW"/>
</dbReference>
<evidence type="ECO:0000256" key="1">
    <source>
        <dbReference type="ARBA" id="ARBA00022515"/>
    </source>
</evidence>
<evidence type="ECO:0000256" key="8">
    <source>
        <dbReference type="ARBA" id="ARBA00022840"/>
    </source>
</evidence>
<dbReference type="GO" id="GO:0008270">
    <property type="term" value="F:zinc ion binding"/>
    <property type="evidence" value="ECO:0007669"/>
    <property type="project" value="UniProtKB-UniRule"/>
</dbReference>
<dbReference type="PROSITE" id="PS51194">
    <property type="entry name" value="HELICASE_CTER"/>
    <property type="match status" value="1"/>
</dbReference>
<keyword evidence="1 12" id="KW-0639">Primosome</keyword>
<dbReference type="CDD" id="cd17929">
    <property type="entry name" value="DEXHc_priA"/>
    <property type="match status" value="1"/>
</dbReference>
<dbReference type="GO" id="GO:0043138">
    <property type="term" value="F:3'-5' DNA helicase activity"/>
    <property type="evidence" value="ECO:0007669"/>
    <property type="project" value="UniProtKB-EC"/>
</dbReference>
<reference evidence="15" key="1">
    <citation type="submission" date="2020-01" db="EMBL/GenBank/DDBJ databases">
        <authorList>
            <person name="Meier V. D."/>
            <person name="Meier V D."/>
        </authorList>
    </citation>
    <scope>NUCLEOTIDE SEQUENCE</scope>
    <source>
        <strain evidence="15">HLG_WM_MAG_12</strain>
    </source>
</reference>
<evidence type="ECO:0000256" key="4">
    <source>
        <dbReference type="ARBA" id="ARBA00022741"/>
    </source>
</evidence>
<dbReference type="GO" id="GO:0006270">
    <property type="term" value="P:DNA replication initiation"/>
    <property type="evidence" value="ECO:0007669"/>
    <property type="project" value="TreeGrafter"/>
</dbReference>
<dbReference type="PROSITE" id="PS51192">
    <property type="entry name" value="HELICASE_ATP_BIND_1"/>
    <property type="match status" value="1"/>
</dbReference>
<keyword evidence="3 12" id="KW-0479">Metal-binding</keyword>
<comment type="catalytic activity">
    <reaction evidence="12">
        <text>Couples ATP hydrolysis with the unwinding of duplex DNA by translocating in the 3'-5' direction.</text>
        <dbReference type="EC" id="5.6.2.4"/>
    </reaction>
</comment>
<dbReference type="InterPro" id="IPR001650">
    <property type="entry name" value="Helicase_C-like"/>
</dbReference>
<dbReference type="Gene3D" id="3.40.50.300">
    <property type="entry name" value="P-loop containing nucleotide triphosphate hydrolases"/>
    <property type="match status" value="2"/>
</dbReference>
<feature type="binding site" evidence="12">
    <location>
        <position position="357"/>
    </location>
    <ligand>
        <name>Zn(2+)</name>
        <dbReference type="ChEBI" id="CHEBI:29105"/>
        <label>2</label>
    </ligand>
</feature>
<dbReference type="Pfam" id="PF17764">
    <property type="entry name" value="PriA_3primeBD"/>
    <property type="match status" value="1"/>
</dbReference>
<dbReference type="GO" id="GO:0003677">
    <property type="term" value="F:DNA binding"/>
    <property type="evidence" value="ECO:0007669"/>
    <property type="project" value="UniProtKB-UniRule"/>
</dbReference>
<dbReference type="GO" id="GO:0005524">
    <property type="term" value="F:ATP binding"/>
    <property type="evidence" value="ECO:0007669"/>
    <property type="project" value="UniProtKB-UniRule"/>
</dbReference>
<dbReference type="PANTHER" id="PTHR30580:SF0">
    <property type="entry name" value="PRIMOSOMAL PROTEIN N"/>
    <property type="match status" value="1"/>
</dbReference>
<evidence type="ECO:0000259" key="14">
    <source>
        <dbReference type="PROSITE" id="PS51194"/>
    </source>
</evidence>
<dbReference type="EC" id="5.6.2.4" evidence="12"/>
<dbReference type="NCBIfam" id="NF004069">
    <property type="entry name" value="PRK05580.2-1"/>
    <property type="match status" value="1"/>
</dbReference>
<dbReference type="Pfam" id="PF00271">
    <property type="entry name" value="Helicase_C"/>
    <property type="match status" value="1"/>
</dbReference>
<comment type="function">
    <text evidence="12">Initiates the restart of stalled replication forks, which reloads the replicative helicase on sites other than the origin of replication. Recognizes and binds to abandoned replication forks and remodels them to uncover a helicase loading site. Promotes assembly of the primosome at these replication forks.</text>
</comment>
<dbReference type="GO" id="GO:0016787">
    <property type="term" value="F:hydrolase activity"/>
    <property type="evidence" value="ECO:0007669"/>
    <property type="project" value="UniProtKB-KW"/>
</dbReference>
<keyword evidence="2 12" id="KW-0235">DNA replication</keyword>
<dbReference type="PANTHER" id="PTHR30580">
    <property type="entry name" value="PRIMOSOMAL PROTEIN N"/>
    <property type="match status" value="1"/>
</dbReference>
<comment type="subunit">
    <text evidence="12">Component of the replication restart primosome.</text>
</comment>
<dbReference type="InterPro" id="IPR041236">
    <property type="entry name" value="PriA_C"/>
</dbReference>
<protein>
    <recommendedName>
        <fullName evidence="12">Replication restart protein PriA</fullName>
    </recommendedName>
    <alternativeName>
        <fullName evidence="12">ATP-dependent DNA helicase PriA</fullName>
        <ecNumber evidence="12">5.6.2.4</ecNumber>
    </alternativeName>
    <alternativeName>
        <fullName evidence="12">DNA 3'-5' helicase PriA</fullName>
    </alternativeName>
</protein>
<dbReference type="GO" id="GO:0006310">
    <property type="term" value="P:DNA recombination"/>
    <property type="evidence" value="ECO:0007669"/>
    <property type="project" value="InterPro"/>
</dbReference>
<dbReference type="SMART" id="SM00487">
    <property type="entry name" value="DEXDc"/>
    <property type="match status" value="1"/>
</dbReference>
<feature type="binding site" evidence="12">
    <location>
        <position position="388"/>
    </location>
    <ligand>
        <name>Zn(2+)</name>
        <dbReference type="ChEBI" id="CHEBI:29105"/>
        <label>1</label>
    </ligand>
</feature>
<evidence type="ECO:0000256" key="5">
    <source>
        <dbReference type="ARBA" id="ARBA00022801"/>
    </source>
</evidence>
<keyword evidence="9 12" id="KW-0238">DNA-binding</keyword>
<dbReference type="EMBL" id="CACVAW010000011">
    <property type="protein sequence ID" value="CAA6804245.1"/>
    <property type="molecule type" value="Genomic_DNA"/>
</dbReference>
<dbReference type="FunFam" id="3.40.50.300:FF:000489">
    <property type="entry name" value="Primosome assembly protein PriA"/>
    <property type="match status" value="1"/>
</dbReference>
<evidence type="ECO:0000256" key="3">
    <source>
        <dbReference type="ARBA" id="ARBA00022723"/>
    </source>
</evidence>
<evidence type="ECO:0000256" key="2">
    <source>
        <dbReference type="ARBA" id="ARBA00022705"/>
    </source>
</evidence>
<dbReference type="AlphaFoldDB" id="A0A6S6SMR1"/>
<comment type="catalytic activity">
    <reaction evidence="11 12">
        <text>ATP + H2O = ADP + phosphate + H(+)</text>
        <dbReference type="Rhea" id="RHEA:13065"/>
        <dbReference type="ChEBI" id="CHEBI:15377"/>
        <dbReference type="ChEBI" id="CHEBI:15378"/>
        <dbReference type="ChEBI" id="CHEBI:30616"/>
        <dbReference type="ChEBI" id="CHEBI:43474"/>
        <dbReference type="ChEBI" id="CHEBI:456216"/>
        <dbReference type="EC" id="5.6.2.4"/>
    </reaction>
</comment>
<gene>
    <name evidence="12" type="primary">priA</name>
    <name evidence="15" type="ORF">HELGO_WM31676</name>
</gene>
<feature type="binding site" evidence="12">
    <location>
        <position position="354"/>
    </location>
    <ligand>
        <name>Zn(2+)</name>
        <dbReference type="ChEBI" id="CHEBI:29105"/>
        <label>2</label>
    </ligand>
</feature>
<evidence type="ECO:0000313" key="15">
    <source>
        <dbReference type="EMBL" id="CAA6804245.1"/>
    </source>
</evidence>
<dbReference type="NCBIfam" id="TIGR00595">
    <property type="entry name" value="priA"/>
    <property type="match status" value="1"/>
</dbReference>
<evidence type="ECO:0000256" key="12">
    <source>
        <dbReference type="HAMAP-Rule" id="MF_00983"/>
    </source>
</evidence>
<feature type="binding site" evidence="12">
    <location>
        <position position="345"/>
    </location>
    <ligand>
        <name>Zn(2+)</name>
        <dbReference type="ChEBI" id="CHEBI:29105"/>
        <label>1</label>
    </ligand>
</feature>
<name>A0A6S6SMR1_9BACT</name>
<sequence>MTKMIVKRFSGRLNKNYYLVYIIGSASPALTYESGDTFDIGDIATVDFQNKTKQVVISKLTSKPTYDCKELTKTQYFYPKSHIKLFDFISSYYVCNFGKTLSISYPFIDTNPKTFETNQKIELNESQTKVFEFTKKHQTSLVFGNTGSGKTEIYIKVILQTLKSNKNAILLMPEISLTPQMKKRLKEYFGDSMTIWHSKITPKKRKESLELIQNGQINLVVGTRSALFLPLQNLGLIVVDEEHDDSYKSNSSPRYNAKDIALYMSKIMNIQVILGSATPSLSSFYKVPYIRLKETFYKSDKTFEFISNDKGISDEILKELKSSVDNNKQAIVFTPTRANFKYIICKACDYKVMCPYCEVGMSLHSYHNVLKCHYCTYKEQIPKVCPKCQNEEFMSFRMGTAEIFDILSCEFDNVAKFDKDEITTHKKLVSTLKKFNDKEIDILVGTQMLSKGHDYHDINLAVILGIDYILNMADFRARERALSLVMQVAGRAGRKGSAKVIIQTNNEDFFKQYLGDYELFLKDELLNMKDFYPPYKRFLNILIAEKNIQKAKDIMNEILNHLNRQNKDDIEIVGYGEASISKIASKYRFNILLRSASHRNLLQSIEGIKHLSCQIDMDPVSTI</sequence>
<accession>A0A6S6SMR1</accession>
<feature type="binding site" evidence="12">
    <location>
        <position position="348"/>
    </location>
    <ligand>
        <name>Zn(2+)</name>
        <dbReference type="ChEBI" id="CHEBI:29105"/>
        <label>1</label>
    </ligand>
</feature>
<keyword evidence="7 12" id="KW-0862">Zinc</keyword>
<evidence type="ECO:0000256" key="9">
    <source>
        <dbReference type="ARBA" id="ARBA00023125"/>
    </source>
</evidence>
<comment type="similarity">
    <text evidence="12">Belongs to the helicase family. PriA subfamily.</text>
</comment>
<dbReference type="InterPro" id="IPR041222">
    <property type="entry name" value="PriA_3primeBD"/>
</dbReference>
<dbReference type="GO" id="GO:1990077">
    <property type="term" value="C:primosome complex"/>
    <property type="evidence" value="ECO:0007669"/>
    <property type="project" value="UniProtKB-UniRule"/>
</dbReference>
<feature type="domain" description="Helicase C-terminal" evidence="14">
    <location>
        <begin position="380"/>
        <end position="539"/>
    </location>
</feature>
<organism evidence="15">
    <name type="scientific">uncultured Campylobacterales bacterium</name>
    <dbReference type="NCBI Taxonomy" id="352960"/>
    <lineage>
        <taxon>Bacteria</taxon>
        <taxon>Pseudomonadati</taxon>
        <taxon>Campylobacterota</taxon>
        <taxon>Epsilonproteobacteria</taxon>
        <taxon>Campylobacterales</taxon>
        <taxon>environmental samples</taxon>
    </lineage>
</organism>
<dbReference type="InterPro" id="IPR014001">
    <property type="entry name" value="Helicase_ATP-bd"/>
</dbReference>
<evidence type="ECO:0000256" key="11">
    <source>
        <dbReference type="ARBA" id="ARBA00048988"/>
    </source>
</evidence>
<proteinExistence type="inferred from homology"/>
<evidence type="ECO:0000256" key="6">
    <source>
        <dbReference type="ARBA" id="ARBA00022806"/>
    </source>
</evidence>
<feature type="domain" description="Helicase ATP-binding" evidence="13">
    <location>
        <begin position="131"/>
        <end position="297"/>
    </location>
</feature>
<dbReference type="GO" id="GO:0006302">
    <property type="term" value="P:double-strand break repair"/>
    <property type="evidence" value="ECO:0007669"/>
    <property type="project" value="InterPro"/>
</dbReference>
<keyword evidence="6 12" id="KW-0347">Helicase</keyword>
<dbReference type="InterPro" id="IPR005259">
    <property type="entry name" value="PriA"/>
</dbReference>
<dbReference type="InterPro" id="IPR027417">
    <property type="entry name" value="P-loop_NTPase"/>
</dbReference>
<dbReference type="HAMAP" id="MF_00983">
    <property type="entry name" value="PriA"/>
    <property type="match status" value="1"/>
</dbReference>
<dbReference type="Pfam" id="PF00270">
    <property type="entry name" value="DEAD"/>
    <property type="match status" value="1"/>
</dbReference>
<feature type="binding site" evidence="12">
    <location>
        <position position="372"/>
    </location>
    <ligand>
        <name>Zn(2+)</name>
        <dbReference type="ChEBI" id="CHEBI:29105"/>
        <label>2</label>
    </ligand>
</feature>
<comment type="cofactor">
    <cofactor evidence="12">
        <name>Zn(2+)</name>
        <dbReference type="ChEBI" id="CHEBI:29105"/>
    </cofactor>
    <text evidence="12">Binds 2 zinc ions per subunit.</text>
</comment>
<evidence type="ECO:0000256" key="7">
    <source>
        <dbReference type="ARBA" id="ARBA00022833"/>
    </source>
</evidence>
<keyword evidence="8 12" id="KW-0067">ATP-binding</keyword>
<keyword evidence="5 12" id="KW-0378">Hydrolase</keyword>
<keyword evidence="4 12" id="KW-0547">Nucleotide-binding</keyword>
<dbReference type="InterPro" id="IPR011545">
    <property type="entry name" value="DEAD/DEAH_box_helicase_dom"/>
</dbReference>
<dbReference type="SMART" id="SM00490">
    <property type="entry name" value="HELICc"/>
    <property type="match status" value="1"/>
</dbReference>
<evidence type="ECO:0000256" key="10">
    <source>
        <dbReference type="ARBA" id="ARBA00023235"/>
    </source>
</evidence>
<feature type="binding site" evidence="12">
    <location>
        <position position="385"/>
    </location>
    <ligand>
        <name>Zn(2+)</name>
        <dbReference type="ChEBI" id="CHEBI:29105"/>
        <label>1</label>
    </ligand>
</feature>
<keyword evidence="10 12" id="KW-0413">Isomerase</keyword>
<feature type="binding site" evidence="12">
    <location>
        <position position="375"/>
    </location>
    <ligand>
        <name>Zn(2+)</name>
        <dbReference type="ChEBI" id="CHEBI:29105"/>
        <label>2</label>
    </ligand>
</feature>
<dbReference type="Pfam" id="PF18074">
    <property type="entry name" value="PriA_C"/>
    <property type="match status" value="1"/>
</dbReference>
<evidence type="ECO:0000259" key="13">
    <source>
        <dbReference type="PROSITE" id="PS51192"/>
    </source>
</evidence>